<evidence type="ECO:0000259" key="2">
    <source>
        <dbReference type="Pfam" id="PF01973"/>
    </source>
</evidence>
<dbReference type="Proteomes" id="UP000654993">
    <property type="component" value="Unassembled WGS sequence"/>
</dbReference>
<evidence type="ECO:0000259" key="3">
    <source>
        <dbReference type="Pfam" id="PF20157"/>
    </source>
</evidence>
<feature type="domain" description="Glycosyltransferase Maf N-terminal" evidence="3">
    <location>
        <begin position="68"/>
        <end position="134"/>
    </location>
</feature>
<dbReference type="Pfam" id="PF01973">
    <property type="entry name" value="MptE-like"/>
    <property type="match status" value="1"/>
</dbReference>
<dbReference type="EMBL" id="BMAQ01000035">
    <property type="protein sequence ID" value="GFR39147.1"/>
    <property type="molecule type" value="Genomic_DNA"/>
</dbReference>
<dbReference type="AlphaFoldDB" id="A0A916QIN1"/>
<sequence length="620" mass="72513">MKNHTADNLMFLRKSYPNIYENIRNKQYDPEIVRIARNRGDQIVLQLADEQGRFHFMYSKYDVEVEIERWLQSIEDEVKNAHHILFFGLGLGYHLRAFIHKYPNKKIYIYEPDANILMAAIECVDLRDILKHKQVNVFALGQDDHTLLNFVKAIYDTIKGSITTIILPAYRRIHAEPIKRLQETISRFSLSYQENLRTMAALQLNWAENIILNMEKVMNSYSFAPMKDSLRGIPAVVVGSGPSLDMEIEWLRKLKNKVLIIAAGSSIQGLLYNGIKPDLVVSMDPKPNNLEIFNKISDYSIPFLFIPNIYAAISDKEWELMVHAIFSNDELSKYWLKGLGPDIAPPEFIVSSTVSGTAIQAAIYMGCSEIVMIGQDYSYPEERYYARGVNHRDNEELEGKVSKADMYVENVSGGLNKTSKQMHVLKTDIEAIFQILDYKEAYNASKIGAKINHTKIKTLEDLYYENQHVSYEEGWFHRLLIERLVPYSENNRRMLEKRIVKLKKNVEELKKTAERVKKHLGSAAYIQQERTTKDWLMQFDVLWDRFINHELQNHIYKFFLYFEYNYVSRYWTEIQLEKDLRTKINQIVKYSNVILDSFLRVTEVLEFNLETLTNKLELKG</sequence>
<evidence type="ECO:0008006" key="6">
    <source>
        <dbReference type="Google" id="ProtNLM"/>
    </source>
</evidence>
<dbReference type="Gene3D" id="3.90.1480.10">
    <property type="entry name" value="Alpha-2,3-sialyltransferase"/>
    <property type="match status" value="1"/>
</dbReference>
<reference evidence="4" key="2">
    <citation type="journal article" date="2021" name="Data Brief">
        <title>Draft genome sequence data of the facultative, thermophilic, xylanolytic bacterium Paenibacillus sp. strain DA-C8.</title>
        <authorList>
            <person name="Chhe C."/>
            <person name="Uke A."/>
            <person name="Baramee S."/>
            <person name="Ungkulpasvich U."/>
            <person name="Tachaapaikoon C."/>
            <person name="Pason P."/>
            <person name="Waeonukul R."/>
            <person name="Ratanakhanokchai K."/>
            <person name="Kosugi A."/>
        </authorList>
    </citation>
    <scope>NUCLEOTIDE SEQUENCE</scope>
    <source>
        <strain evidence="4">DA-C8</strain>
    </source>
</reference>
<dbReference type="SUPFAM" id="SSF53335">
    <property type="entry name" value="S-adenosyl-L-methionine-dependent methyltransferases"/>
    <property type="match status" value="1"/>
</dbReference>
<evidence type="ECO:0000313" key="4">
    <source>
        <dbReference type="EMBL" id="GFR39147.1"/>
    </source>
</evidence>
<name>A0A916QIN1_9BACL</name>
<evidence type="ECO:0000313" key="5">
    <source>
        <dbReference type="Proteomes" id="UP000654993"/>
    </source>
</evidence>
<keyword evidence="1" id="KW-0175">Coiled coil</keyword>
<dbReference type="InterPro" id="IPR045376">
    <property type="entry name" value="Maf_N"/>
</dbReference>
<dbReference type="InterPro" id="IPR029063">
    <property type="entry name" value="SAM-dependent_MTases_sf"/>
</dbReference>
<keyword evidence="5" id="KW-1185">Reference proteome</keyword>
<comment type="caution">
    <text evidence="4">The sequence shown here is derived from an EMBL/GenBank/DDBJ whole genome shotgun (WGS) entry which is preliminary data.</text>
</comment>
<dbReference type="RefSeq" id="WP_200967358.1">
    <property type="nucleotide sequence ID" value="NZ_BMAQ01000035.1"/>
</dbReference>
<reference evidence="4" key="1">
    <citation type="submission" date="2020-08" db="EMBL/GenBank/DDBJ databases">
        <authorList>
            <person name="Uke A."/>
            <person name="Chhe C."/>
            <person name="Baramee S."/>
            <person name="Kosugi A."/>
        </authorList>
    </citation>
    <scope>NUCLEOTIDE SEQUENCE</scope>
    <source>
        <strain evidence="4">DA-C8</strain>
    </source>
</reference>
<evidence type="ECO:0000256" key="1">
    <source>
        <dbReference type="SAM" id="Coils"/>
    </source>
</evidence>
<gene>
    <name evidence="4" type="ORF">PRECH8_24430</name>
</gene>
<dbReference type="PANTHER" id="PTHR41786:SF1">
    <property type="entry name" value="6-HYDROXYMETHYLPTERIN DIPHOSPHOKINASE MPTE-LIKE DOMAIN-CONTAINING PROTEIN"/>
    <property type="match status" value="1"/>
</dbReference>
<feature type="domain" description="6-hydroxymethylpterin diphosphokinase MptE-like" evidence="2">
    <location>
        <begin position="209"/>
        <end position="381"/>
    </location>
</feature>
<dbReference type="Pfam" id="PF20157">
    <property type="entry name" value="Maf_flag10_N"/>
    <property type="match status" value="1"/>
</dbReference>
<organism evidence="4 5">
    <name type="scientific">Insulibacter thermoxylanivorax</name>
    <dbReference type="NCBI Taxonomy" id="2749268"/>
    <lineage>
        <taxon>Bacteria</taxon>
        <taxon>Bacillati</taxon>
        <taxon>Bacillota</taxon>
        <taxon>Bacilli</taxon>
        <taxon>Bacillales</taxon>
        <taxon>Paenibacillaceae</taxon>
        <taxon>Insulibacter</taxon>
    </lineage>
</organism>
<accession>A0A916QIN1</accession>
<feature type="coiled-coil region" evidence="1">
    <location>
        <begin position="492"/>
        <end position="519"/>
    </location>
</feature>
<dbReference type="InterPro" id="IPR002826">
    <property type="entry name" value="MptE-like"/>
</dbReference>
<dbReference type="PANTHER" id="PTHR41786">
    <property type="entry name" value="MOTILITY ACCESSORY FACTOR MAF"/>
    <property type="match status" value="1"/>
</dbReference>
<proteinExistence type="predicted"/>
<protein>
    <recommendedName>
        <fullName evidence="6">Motility associated factor glycosyltransferase family protein</fullName>
    </recommendedName>
</protein>